<dbReference type="EMBL" id="JAKZHW010000001">
    <property type="protein sequence ID" value="MCH8615475.1"/>
    <property type="molecule type" value="Genomic_DNA"/>
</dbReference>
<comment type="caution">
    <text evidence="2">The sequence shown here is derived from an EMBL/GenBank/DDBJ whole genome shotgun (WGS) entry which is preliminary data.</text>
</comment>
<reference evidence="2 3" key="1">
    <citation type="submission" date="2022-03" db="EMBL/GenBank/DDBJ databases">
        <authorList>
            <person name="Jo J.-H."/>
            <person name="Im W.-T."/>
        </authorList>
    </citation>
    <scope>NUCLEOTIDE SEQUENCE [LARGE SCALE GENOMIC DNA]</scope>
    <source>
        <strain evidence="2 3">SM33</strain>
    </source>
</reference>
<sequence length="93" mass="10214">MSRAGAPLWPLAPAILLLSGCVTARMHSETEINAVGQRCGLALGELFQDESEKRLLFMMRNGATAAERACVLQWARERNLRLVYVNATPDPTS</sequence>
<evidence type="ECO:0000256" key="1">
    <source>
        <dbReference type="SAM" id="SignalP"/>
    </source>
</evidence>
<proteinExistence type="predicted"/>
<dbReference type="PROSITE" id="PS51257">
    <property type="entry name" value="PROKAR_LIPOPROTEIN"/>
    <property type="match status" value="1"/>
</dbReference>
<evidence type="ECO:0000313" key="2">
    <source>
        <dbReference type="EMBL" id="MCH8615475.1"/>
    </source>
</evidence>
<accession>A0ABS9VKI6</accession>
<feature type="signal peptide" evidence="1">
    <location>
        <begin position="1"/>
        <end position="24"/>
    </location>
</feature>
<protein>
    <recommendedName>
        <fullName evidence="4">Lipoprotein</fullName>
    </recommendedName>
</protein>
<gene>
    <name evidence="2" type="ORF">LZ016_05090</name>
</gene>
<evidence type="ECO:0000313" key="3">
    <source>
        <dbReference type="Proteomes" id="UP001203058"/>
    </source>
</evidence>
<keyword evidence="3" id="KW-1185">Reference proteome</keyword>
<evidence type="ECO:0008006" key="4">
    <source>
        <dbReference type="Google" id="ProtNLM"/>
    </source>
</evidence>
<keyword evidence="1" id="KW-0732">Signal</keyword>
<dbReference type="RefSeq" id="WP_241446261.1">
    <property type="nucleotide sequence ID" value="NZ_JAKZHW010000001.1"/>
</dbReference>
<feature type="chain" id="PRO_5045721041" description="Lipoprotein" evidence="1">
    <location>
        <begin position="25"/>
        <end position="93"/>
    </location>
</feature>
<dbReference type="Proteomes" id="UP001203058">
    <property type="component" value="Unassembled WGS sequence"/>
</dbReference>
<organism evidence="2 3">
    <name type="scientific">Sphingomonas telluris</name>
    <dbReference type="NCBI Taxonomy" id="2907998"/>
    <lineage>
        <taxon>Bacteria</taxon>
        <taxon>Pseudomonadati</taxon>
        <taxon>Pseudomonadota</taxon>
        <taxon>Alphaproteobacteria</taxon>
        <taxon>Sphingomonadales</taxon>
        <taxon>Sphingomonadaceae</taxon>
        <taxon>Sphingomonas</taxon>
    </lineage>
</organism>
<name>A0ABS9VKI6_9SPHN</name>